<evidence type="ECO:0000313" key="1">
    <source>
        <dbReference type="EMBL" id="JAH75469.1"/>
    </source>
</evidence>
<dbReference type="AlphaFoldDB" id="A0A0E9VBI7"/>
<name>A0A0E9VBI7_ANGAN</name>
<accession>A0A0E9VBI7</accession>
<reference evidence="1" key="2">
    <citation type="journal article" date="2015" name="Fish Shellfish Immunol.">
        <title>Early steps in the European eel (Anguilla anguilla)-Vibrio vulnificus interaction in the gills: Role of the RtxA13 toxin.</title>
        <authorList>
            <person name="Callol A."/>
            <person name="Pajuelo D."/>
            <person name="Ebbesson L."/>
            <person name="Teles M."/>
            <person name="MacKenzie S."/>
            <person name="Amaro C."/>
        </authorList>
    </citation>
    <scope>NUCLEOTIDE SEQUENCE</scope>
</reference>
<organism evidence="1">
    <name type="scientific">Anguilla anguilla</name>
    <name type="common">European freshwater eel</name>
    <name type="synonym">Muraena anguilla</name>
    <dbReference type="NCBI Taxonomy" id="7936"/>
    <lineage>
        <taxon>Eukaryota</taxon>
        <taxon>Metazoa</taxon>
        <taxon>Chordata</taxon>
        <taxon>Craniata</taxon>
        <taxon>Vertebrata</taxon>
        <taxon>Euteleostomi</taxon>
        <taxon>Actinopterygii</taxon>
        <taxon>Neopterygii</taxon>
        <taxon>Teleostei</taxon>
        <taxon>Anguilliformes</taxon>
        <taxon>Anguillidae</taxon>
        <taxon>Anguilla</taxon>
    </lineage>
</organism>
<proteinExistence type="predicted"/>
<reference evidence="1" key="1">
    <citation type="submission" date="2014-11" db="EMBL/GenBank/DDBJ databases">
        <authorList>
            <person name="Amaro Gonzalez C."/>
        </authorList>
    </citation>
    <scope>NUCLEOTIDE SEQUENCE</scope>
</reference>
<dbReference type="EMBL" id="GBXM01094373">
    <property type="protein sequence ID" value="JAH14204.1"/>
    <property type="molecule type" value="Transcribed_RNA"/>
</dbReference>
<sequence>MWTSGCGWCRCAVRSWNPSQLKPSHPGVVLEHYC</sequence>
<dbReference type="EMBL" id="GBXM01033108">
    <property type="protein sequence ID" value="JAH75469.1"/>
    <property type="molecule type" value="Transcribed_RNA"/>
</dbReference>
<protein>
    <submittedName>
        <fullName evidence="1">Uncharacterized protein</fullName>
    </submittedName>
</protein>